<sequence>MHGNTIQFVPTGSRVTALAPTSSGHDGPIDGTDVAISLPLCANLEQIRHNQNGRHRSSS</sequence>
<gene>
    <name evidence="1" type="ORF">ACERK3_01400</name>
</gene>
<comment type="caution">
    <text evidence="1">The sequence shown here is derived from an EMBL/GenBank/DDBJ whole genome shotgun (WGS) entry which is preliminary data.</text>
</comment>
<protein>
    <submittedName>
        <fullName evidence="1">Uncharacterized protein</fullName>
    </submittedName>
</protein>
<dbReference type="EMBL" id="JBGUBD010000001">
    <property type="protein sequence ID" value="MFA9476938.1"/>
    <property type="molecule type" value="Genomic_DNA"/>
</dbReference>
<evidence type="ECO:0000313" key="1">
    <source>
        <dbReference type="EMBL" id="MFA9476938.1"/>
    </source>
</evidence>
<evidence type="ECO:0000313" key="2">
    <source>
        <dbReference type="Proteomes" id="UP001575105"/>
    </source>
</evidence>
<organism evidence="1 2">
    <name type="scientific">Natronomicrosphaera hydrolytica</name>
    <dbReference type="NCBI Taxonomy" id="3242702"/>
    <lineage>
        <taxon>Bacteria</taxon>
        <taxon>Pseudomonadati</taxon>
        <taxon>Planctomycetota</taxon>
        <taxon>Phycisphaerae</taxon>
        <taxon>Phycisphaerales</taxon>
        <taxon>Phycisphaeraceae</taxon>
        <taxon>Natronomicrosphaera</taxon>
    </lineage>
</organism>
<dbReference type="RefSeq" id="WP_425343863.1">
    <property type="nucleotide sequence ID" value="NZ_JBGUBD010000001.1"/>
</dbReference>
<accession>A0ABV4U013</accession>
<dbReference type="Proteomes" id="UP001575105">
    <property type="component" value="Unassembled WGS sequence"/>
</dbReference>
<name>A0ABV4U013_9BACT</name>
<keyword evidence="2" id="KW-1185">Reference proteome</keyword>
<proteinExistence type="predicted"/>
<reference evidence="1 2" key="1">
    <citation type="submission" date="2024-08" db="EMBL/GenBank/DDBJ databases">
        <title>Whole-genome sequencing of halo(alkali)philic microorganisms from hypersaline lakes.</title>
        <authorList>
            <person name="Sorokin D.Y."/>
            <person name="Merkel A.Y."/>
            <person name="Messina E."/>
            <person name="Yakimov M."/>
        </authorList>
    </citation>
    <scope>NUCLEOTIDE SEQUENCE [LARGE SCALE GENOMIC DNA]</scope>
    <source>
        <strain evidence="1 2">AB-hyl4</strain>
    </source>
</reference>